<feature type="transmembrane region" description="Helical" evidence="12">
    <location>
        <begin position="117"/>
        <end position="134"/>
    </location>
</feature>
<evidence type="ECO:0000256" key="7">
    <source>
        <dbReference type="ARBA" id="ARBA00022989"/>
    </source>
</evidence>
<feature type="signal peptide" evidence="13">
    <location>
        <begin position="1"/>
        <end position="19"/>
    </location>
</feature>
<dbReference type="GO" id="GO:0015990">
    <property type="term" value="P:electron transport coupled proton transport"/>
    <property type="evidence" value="ECO:0007669"/>
    <property type="project" value="TreeGrafter"/>
</dbReference>
<evidence type="ECO:0000256" key="11">
    <source>
        <dbReference type="SAM" id="MobiDB-lite"/>
    </source>
</evidence>
<proteinExistence type="predicted"/>
<keyword evidence="13" id="KW-0732">Signal</keyword>
<name>B6GV45_LEPOA</name>
<keyword evidence="5 12" id="KW-0812">Transmembrane</keyword>
<dbReference type="PANTHER" id="PTHR42829">
    <property type="entry name" value="NADH-UBIQUINONE OXIDOREDUCTASE CHAIN 5"/>
    <property type="match status" value="1"/>
</dbReference>
<dbReference type="EMBL" id="AM258984">
    <property type="protein sequence ID" value="CAJ90463.1"/>
    <property type="molecule type" value="Genomic_DNA"/>
</dbReference>
<geneLocation type="mitochondrion" evidence="16"/>
<dbReference type="GO" id="GO:0016020">
    <property type="term" value="C:membrane"/>
    <property type="evidence" value="ECO:0007669"/>
    <property type="project" value="UniProtKB-SubCell"/>
</dbReference>
<dbReference type="Pfam" id="PF00361">
    <property type="entry name" value="Proton_antipo_M"/>
    <property type="match status" value="1"/>
</dbReference>
<evidence type="ECO:0000313" key="16">
    <source>
        <dbReference type="EMBL" id="CAJ90463.1"/>
    </source>
</evidence>
<evidence type="ECO:0000256" key="4">
    <source>
        <dbReference type="ARBA" id="ARBA00022660"/>
    </source>
</evidence>
<keyword evidence="3" id="KW-0813">Transport</keyword>
<evidence type="ECO:0000256" key="12">
    <source>
        <dbReference type="SAM" id="Phobius"/>
    </source>
</evidence>
<feature type="region of interest" description="Disordered" evidence="11">
    <location>
        <begin position="441"/>
        <end position="462"/>
    </location>
</feature>
<evidence type="ECO:0000259" key="14">
    <source>
        <dbReference type="Pfam" id="PF00361"/>
    </source>
</evidence>
<dbReference type="AlphaFoldDB" id="B6GV45"/>
<evidence type="ECO:0000256" key="13">
    <source>
        <dbReference type="SAM" id="SignalP"/>
    </source>
</evidence>
<accession>B6GV45</accession>
<feature type="chain" id="PRO_5007643633" description="NADH:ubiquinone reductase (H(+)-translocating)" evidence="13">
    <location>
        <begin position="20"/>
        <end position="601"/>
    </location>
</feature>
<dbReference type="EMBL" id="DQ486893">
    <property type="protein sequence ID" value="ABE96695.1"/>
    <property type="molecule type" value="Genomic_DNA"/>
</dbReference>
<feature type="transmembrane region" description="Helical" evidence="12">
    <location>
        <begin position="39"/>
        <end position="56"/>
    </location>
</feature>
<gene>
    <name evidence="16" type="primary">NADH5</name>
    <name evidence="15" type="synonym">ND5</name>
</gene>
<evidence type="ECO:0000313" key="15">
    <source>
        <dbReference type="EMBL" id="ABE96695.1"/>
    </source>
</evidence>
<keyword evidence="4" id="KW-0679">Respiratory chain</keyword>
<dbReference type="PANTHER" id="PTHR42829:SF2">
    <property type="entry name" value="NADH-UBIQUINONE OXIDOREDUCTASE CHAIN 5"/>
    <property type="match status" value="1"/>
</dbReference>
<dbReference type="GO" id="GO:0008137">
    <property type="term" value="F:NADH dehydrogenase (ubiquinone) activity"/>
    <property type="evidence" value="ECO:0007669"/>
    <property type="project" value="UniProtKB-EC"/>
</dbReference>
<evidence type="ECO:0000256" key="3">
    <source>
        <dbReference type="ARBA" id="ARBA00022448"/>
    </source>
</evidence>
<keyword evidence="16" id="KW-0496">Mitochondrion</keyword>
<evidence type="ECO:0000256" key="8">
    <source>
        <dbReference type="ARBA" id="ARBA00023136"/>
    </source>
</evidence>
<dbReference type="EC" id="7.1.1.2" evidence="2"/>
<evidence type="ECO:0000256" key="2">
    <source>
        <dbReference type="ARBA" id="ARBA00012944"/>
    </source>
</evidence>
<sequence>MTMLMNSTFLLALITLTIPLSNNSTPTKHGQPMKTKTAVKMAFFITLIPLTVLHMYKHRNLSSPTYTDQPHPHSPWMWVWNLTSTPSCLYQLPYTSHDLSWNLHTDMWPLTLTSQNFSNTYLIFLVAMMILVTANNLFQLFIGWEGVGIMSFLLIGWWHGRTEANSSALQAIIYNRVGDIGLILSMAWLSMNLNTWELQQIFTHTNSYPTTPTPKTNPSCNKKIKPIRPPPLTTMQLWKAPLQSQHYYTQALWWCRNLPTNPNTPHPNYQQHSPFNLPLPKSHYHTIYSFLRPHPKWHQKNHCLLHIKPTKPHNSDYWSKPTTTSLPTHLYTCILWSHTILMLKLHHSWSKQWTKHPKNKKITQIPTHYLLMPNYRWYGTHKHTIHNWILLWKHYYRNHKHIMCKRLSPNPNINCNLIHRNLWSPHLNLCTNKTPTMPLHTPIKRKQPNNYWPNHSPRNKKHRRKITHLTKYHTIKNPSNNHTNTNWNHSTSNNNPKPTTSLKTNYNSKQNWKMFQHPQFLKLTSMLQHPNTPVITNNKPKIWPKHRNTPNWPILMRKYWSKKTKQITNHSYYNFICITKGSYWNLYNFIHLINNITTSHH</sequence>
<comment type="catalytic activity">
    <reaction evidence="10">
        <text>a ubiquinone + NADH + 5 H(+)(in) = a ubiquinol + NAD(+) + 4 H(+)(out)</text>
        <dbReference type="Rhea" id="RHEA:29091"/>
        <dbReference type="Rhea" id="RHEA-COMP:9565"/>
        <dbReference type="Rhea" id="RHEA-COMP:9566"/>
        <dbReference type="ChEBI" id="CHEBI:15378"/>
        <dbReference type="ChEBI" id="CHEBI:16389"/>
        <dbReference type="ChEBI" id="CHEBI:17976"/>
        <dbReference type="ChEBI" id="CHEBI:57540"/>
        <dbReference type="ChEBI" id="CHEBI:57945"/>
        <dbReference type="EC" id="7.1.1.2"/>
    </reaction>
</comment>
<evidence type="ECO:0000256" key="6">
    <source>
        <dbReference type="ARBA" id="ARBA00022982"/>
    </source>
</evidence>
<dbReference type="InterPro" id="IPR003945">
    <property type="entry name" value="NU5C-like"/>
</dbReference>
<evidence type="ECO:0000256" key="5">
    <source>
        <dbReference type="ARBA" id="ARBA00022692"/>
    </source>
</evidence>
<evidence type="ECO:0000256" key="1">
    <source>
        <dbReference type="ARBA" id="ARBA00004141"/>
    </source>
</evidence>
<evidence type="ECO:0000256" key="10">
    <source>
        <dbReference type="ARBA" id="ARBA00049551"/>
    </source>
</evidence>
<keyword evidence="8 12" id="KW-0472">Membrane</keyword>
<feature type="region of interest" description="Disordered" evidence="11">
    <location>
        <begin position="475"/>
        <end position="502"/>
    </location>
</feature>
<dbReference type="GO" id="GO:0042773">
    <property type="term" value="P:ATP synthesis coupled electron transport"/>
    <property type="evidence" value="ECO:0007669"/>
    <property type="project" value="InterPro"/>
</dbReference>
<keyword evidence="7 12" id="KW-1133">Transmembrane helix</keyword>
<reference evidence="16" key="1">
    <citation type="submission" date="2006-04" db="EMBL/GenBank/DDBJ databases">
        <title>The complete nucleotide sequence of Olive ridley seaturtle (Lepidochelys olivacea) mitochondrial genome.</title>
        <authorList>
            <person name="Tandon M."/>
            <person name="Trivedi R."/>
            <person name="Kashyap V.K."/>
        </authorList>
    </citation>
    <scope>NUCLEOTIDE SEQUENCE</scope>
</reference>
<feature type="domain" description="NADH:quinone oxidoreductase/Mrp antiporter transmembrane" evidence="14">
    <location>
        <begin position="134"/>
        <end position="204"/>
    </location>
</feature>
<protein>
    <recommendedName>
        <fullName evidence="2">NADH:ubiquinone reductase (H(+)-translocating)</fullName>
        <ecNumber evidence="2">7.1.1.2</ecNumber>
    </recommendedName>
    <alternativeName>
        <fullName evidence="9">NADH dehydrogenase subunit 5</fullName>
    </alternativeName>
</protein>
<feature type="compositionally biased region" description="Low complexity" evidence="11">
    <location>
        <begin position="477"/>
        <end position="496"/>
    </location>
</feature>
<organism evidence="16">
    <name type="scientific">Lepidochelys olivacea</name>
    <name type="common">Olive Ridley Sea turtle</name>
    <name type="synonym">Chelonia olivacea</name>
    <dbReference type="NCBI Taxonomy" id="27788"/>
    <lineage>
        <taxon>Eukaryota</taxon>
        <taxon>Metazoa</taxon>
        <taxon>Chordata</taxon>
        <taxon>Craniata</taxon>
        <taxon>Vertebrata</taxon>
        <taxon>Euteleostomi</taxon>
        <taxon>Archelosauria</taxon>
        <taxon>Testudinata</taxon>
        <taxon>Testudines</taxon>
        <taxon>Cryptodira</taxon>
        <taxon>Durocryptodira</taxon>
        <taxon>Americhelydia</taxon>
        <taxon>Chelonioidea</taxon>
        <taxon>Cheloniidae</taxon>
        <taxon>Lepidochelys</taxon>
    </lineage>
</organism>
<evidence type="ECO:0000256" key="9">
    <source>
        <dbReference type="ARBA" id="ARBA00031027"/>
    </source>
</evidence>
<dbReference type="GO" id="GO:0003954">
    <property type="term" value="F:NADH dehydrogenase activity"/>
    <property type="evidence" value="ECO:0007669"/>
    <property type="project" value="TreeGrafter"/>
</dbReference>
<dbReference type="InterPro" id="IPR001750">
    <property type="entry name" value="ND/Mrp_TM"/>
</dbReference>
<comment type="subcellular location">
    <subcellularLocation>
        <location evidence="1">Membrane</location>
        <topology evidence="1">Multi-pass membrane protein</topology>
    </subcellularLocation>
</comment>
<keyword evidence="6" id="KW-0249">Electron transport</keyword>